<dbReference type="EMBL" id="BSYA01000008">
    <property type="protein sequence ID" value="GMG24052.1"/>
    <property type="molecule type" value="Genomic_DNA"/>
</dbReference>
<evidence type="ECO:0000313" key="4">
    <source>
        <dbReference type="Proteomes" id="UP001165205"/>
    </source>
</evidence>
<dbReference type="AlphaFoldDB" id="A0AAN4YD54"/>
<name>A0AAN4YD54_ASPOZ</name>
<proteinExistence type="predicted"/>
<dbReference type="Proteomes" id="UP001165205">
    <property type="component" value="Unassembled WGS sequence"/>
</dbReference>
<feature type="domain" description="Amidohydrolase-related" evidence="2">
    <location>
        <begin position="67"/>
        <end position="243"/>
    </location>
</feature>
<evidence type="ECO:0000259" key="2">
    <source>
        <dbReference type="Pfam" id="PF04909"/>
    </source>
</evidence>
<dbReference type="InterPro" id="IPR052358">
    <property type="entry name" value="Aro_Compnd_Degr_Hydrolases"/>
</dbReference>
<dbReference type="Pfam" id="PF04909">
    <property type="entry name" value="Amidohydro_2"/>
    <property type="match status" value="1"/>
</dbReference>
<evidence type="ECO:0000256" key="1">
    <source>
        <dbReference type="SAM" id="MobiDB-lite"/>
    </source>
</evidence>
<reference evidence="3" key="1">
    <citation type="submission" date="2023-04" db="EMBL/GenBank/DDBJ databases">
        <title>Aspergillus oryzae NBRC 4228.</title>
        <authorList>
            <person name="Ichikawa N."/>
            <person name="Sato H."/>
            <person name="Tonouchi N."/>
        </authorList>
    </citation>
    <scope>NUCLEOTIDE SEQUENCE</scope>
    <source>
        <strain evidence="3">NBRC 4228</strain>
    </source>
</reference>
<accession>A0AAN4YD54</accession>
<dbReference type="GO" id="GO:0016787">
    <property type="term" value="F:hydrolase activity"/>
    <property type="evidence" value="ECO:0007669"/>
    <property type="project" value="InterPro"/>
</dbReference>
<dbReference type="InterPro" id="IPR006680">
    <property type="entry name" value="Amidohydro-rel"/>
</dbReference>
<organism evidence="3 4">
    <name type="scientific">Aspergillus oryzae</name>
    <name type="common">Yellow koji mold</name>
    <dbReference type="NCBI Taxonomy" id="5062"/>
    <lineage>
        <taxon>Eukaryota</taxon>
        <taxon>Fungi</taxon>
        <taxon>Dikarya</taxon>
        <taxon>Ascomycota</taxon>
        <taxon>Pezizomycotina</taxon>
        <taxon>Eurotiomycetes</taxon>
        <taxon>Eurotiomycetidae</taxon>
        <taxon>Eurotiales</taxon>
        <taxon>Aspergillaceae</taxon>
        <taxon>Aspergillus</taxon>
        <taxon>Aspergillus subgen. Circumdati</taxon>
    </lineage>
</organism>
<dbReference type="PANTHER" id="PTHR35563">
    <property type="entry name" value="BARREL METAL-DEPENDENT HYDROLASE, PUTATIVE (AFU_ORTHOLOGUE AFUA_1G16240)-RELATED"/>
    <property type="match status" value="1"/>
</dbReference>
<dbReference type="InterPro" id="IPR032466">
    <property type="entry name" value="Metal_Hydrolase"/>
</dbReference>
<dbReference type="PANTHER" id="PTHR35563:SF2">
    <property type="entry name" value="BARREL METAL-DEPENDENT HYDROLASE, PUTATIVE (AFU_ORTHOLOGUE AFUA_1G16240)-RELATED"/>
    <property type="match status" value="1"/>
</dbReference>
<comment type="caution">
    <text evidence="3">The sequence shown here is derived from an EMBL/GenBank/DDBJ whole genome shotgun (WGS) entry which is preliminary data.</text>
</comment>
<dbReference type="Gene3D" id="3.20.20.140">
    <property type="entry name" value="Metal-dependent hydrolases"/>
    <property type="match status" value="1"/>
</dbReference>
<sequence length="292" mass="33786">MGSITTEHKSSFPKKPVPSGAWDTHHHIFEPDRFPFAEGRHFTPARASLEDLQKFEKSIGVDHVYLDTVSNELLDEYHAAGVRSVRLDFFRHKAMDNVQIQAELMEATAQRLAKWGKPGWSIQIQQPHLEFWPRLRDVVDRSPVPVVVDHCALIAGSSYRVNDYVTNIQDGSYLAEGERIDLAALCETLRNGNLWMKISAPYRCSNLAPGYDDLRWLVRRFVDANPRRVVWGSDWPHTQRHKDRVGKSSSSEEAFLQIDDKAWIESLSKWMSEDEWQLLWVENPATLYDYHE</sequence>
<feature type="compositionally biased region" description="Basic and acidic residues" evidence="1">
    <location>
        <begin position="1"/>
        <end position="10"/>
    </location>
</feature>
<dbReference type="SUPFAM" id="SSF51556">
    <property type="entry name" value="Metallo-dependent hydrolases"/>
    <property type="match status" value="1"/>
</dbReference>
<gene>
    <name evidence="3" type="ORF">Aory04_000137200</name>
</gene>
<evidence type="ECO:0000313" key="3">
    <source>
        <dbReference type="EMBL" id="GMG24052.1"/>
    </source>
</evidence>
<feature type="region of interest" description="Disordered" evidence="1">
    <location>
        <begin position="1"/>
        <end position="20"/>
    </location>
</feature>
<protein>
    <submittedName>
        <fullName evidence="3">Unnamed protein product</fullName>
    </submittedName>
</protein>